<dbReference type="InterPro" id="IPR011962">
    <property type="entry name" value="dCTP_deaminase"/>
</dbReference>
<gene>
    <name evidence="2" type="ORF">F9Z43_10995</name>
</gene>
<dbReference type="Gene3D" id="2.70.40.10">
    <property type="match status" value="1"/>
</dbReference>
<dbReference type="EMBL" id="WEIK01000008">
    <property type="protein sequence ID" value="MVF49835.1"/>
    <property type="molecule type" value="Genomic_DNA"/>
</dbReference>
<protein>
    <recommendedName>
        <fullName evidence="4">Deoxycytidine triphosphate deaminase</fullName>
    </recommendedName>
</protein>
<evidence type="ECO:0000313" key="3">
    <source>
        <dbReference type="Proteomes" id="UP000440965"/>
    </source>
</evidence>
<name>A0A7X3JR70_9PSED</name>
<proteinExistence type="predicted"/>
<keyword evidence="1" id="KW-1133">Transmembrane helix</keyword>
<accession>A0A7X3JR70</accession>
<dbReference type="GO" id="GO:0006229">
    <property type="term" value="P:dUTP biosynthetic process"/>
    <property type="evidence" value="ECO:0007669"/>
    <property type="project" value="InterPro"/>
</dbReference>
<reference evidence="2 3" key="1">
    <citation type="submission" date="2019-10" db="EMBL/GenBank/DDBJ databases">
        <title>XDR Pseudomonas monteilii producing IMP-16 from LCR.</title>
        <authorList>
            <person name="Ballaben A."/>
            <person name="Doi Y."/>
        </authorList>
    </citation>
    <scope>NUCLEOTIDE SEQUENCE [LARGE SCALE GENOMIC DNA]</scope>
    <source>
        <strain evidence="2 3">597/14</strain>
    </source>
</reference>
<keyword evidence="1" id="KW-0812">Transmembrane</keyword>
<dbReference type="Proteomes" id="UP000440965">
    <property type="component" value="Unassembled WGS sequence"/>
</dbReference>
<evidence type="ECO:0008006" key="4">
    <source>
        <dbReference type="Google" id="ProtNLM"/>
    </source>
</evidence>
<dbReference type="AlphaFoldDB" id="A0A7X3JR70"/>
<sequence>MLDETFPVGMLTDVDIKAALGILFSEHADSARAKYSTYEVVLDAGFHVIQYSNSGEVERLERVPENGVISVLPGETVLVYSKECFSLPPNVYARVNTVGQIFLAGFSAENTYVDPGFLGQISITLINNSSRVLSMAAGAPLARVEFIKLSKRPDKIHSGRKGVRASKVVPSVDSSSAEAYRTLDFNELIKLIESSISIEAVQKKSVRTDVALTRAYVKLTEEVSASRAQLDKFDGAFAHHEKLLKRSQRLAAFALATAVALWLDKIGFTEWVVQHLTSFGSDNSKPTYWLNVLVNITCSVVATPIFSLLLGCYQSARAKKK</sequence>
<dbReference type="GO" id="GO:0008829">
    <property type="term" value="F:dCTP deaminase activity"/>
    <property type="evidence" value="ECO:0007669"/>
    <property type="project" value="InterPro"/>
</dbReference>
<dbReference type="SUPFAM" id="SSF51283">
    <property type="entry name" value="dUTPase-like"/>
    <property type="match status" value="1"/>
</dbReference>
<feature type="transmembrane region" description="Helical" evidence="1">
    <location>
        <begin position="288"/>
        <end position="313"/>
    </location>
</feature>
<dbReference type="InterPro" id="IPR036157">
    <property type="entry name" value="dUTPase-like_sf"/>
</dbReference>
<feature type="transmembrane region" description="Helical" evidence="1">
    <location>
        <begin position="250"/>
        <end position="268"/>
    </location>
</feature>
<dbReference type="Pfam" id="PF22769">
    <property type="entry name" value="DCD"/>
    <property type="match status" value="1"/>
</dbReference>
<keyword evidence="1" id="KW-0472">Membrane</keyword>
<evidence type="ECO:0000313" key="2">
    <source>
        <dbReference type="EMBL" id="MVF49835.1"/>
    </source>
</evidence>
<evidence type="ECO:0000256" key="1">
    <source>
        <dbReference type="SAM" id="Phobius"/>
    </source>
</evidence>
<comment type="caution">
    <text evidence="2">The sequence shown here is derived from an EMBL/GenBank/DDBJ whole genome shotgun (WGS) entry which is preliminary data.</text>
</comment>
<organism evidence="2 3">
    <name type="scientific">Pseudomonas monteilii</name>
    <dbReference type="NCBI Taxonomy" id="76759"/>
    <lineage>
        <taxon>Bacteria</taxon>
        <taxon>Pseudomonadati</taxon>
        <taxon>Pseudomonadota</taxon>
        <taxon>Gammaproteobacteria</taxon>
        <taxon>Pseudomonadales</taxon>
        <taxon>Pseudomonadaceae</taxon>
        <taxon>Pseudomonas</taxon>
    </lineage>
</organism>